<gene>
    <name evidence="5" type="ORF">MNBD_GAMMA09-2547</name>
</gene>
<keyword evidence="1" id="KW-0349">Heme</keyword>
<dbReference type="EC" id="1.10.2.2" evidence="5"/>
<dbReference type="Gene3D" id="1.10.760.10">
    <property type="entry name" value="Cytochrome c-like domain"/>
    <property type="match status" value="1"/>
</dbReference>
<dbReference type="GO" id="GO:0016491">
    <property type="term" value="F:oxidoreductase activity"/>
    <property type="evidence" value="ECO:0007669"/>
    <property type="project" value="UniProtKB-KW"/>
</dbReference>
<protein>
    <submittedName>
        <fullName evidence="5">Ubiquinol-cytochrome C reductase, cytochrome B subunit</fullName>
        <ecNumber evidence="5">1.10.2.2</ecNumber>
    </submittedName>
</protein>
<keyword evidence="5" id="KW-0560">Oxidoreductase</keyword>
<evidence type="ECO:0000256" key="1">
    <source>
        <dbReference type="ARBA" id="ARBA00022617"/>
    </source>
</evidence>
<dbReference type="GO" id="GO:0020037">
    <property type="term" value="F:heme binding"/>
    <property type="evidence" value="ECO:0007669"/>
    <property type="project" value="InterPro"/>
</dbReference>
<dbReference type="InterPro" id="IPR036909">
    <property type="entry name" value="Cyt_c-like_dom_sf"/>
</dbReference>
<dbReference type="PROSITE" id="PS51007">
    <property type="entry name" value="CYTC"/>
    <property type="match status" value="1"/>
</dbReference>
<evidence type="ECO:0000256" key="2">
    <source>
        <dbReference type="ARBA" id="ARBA00022723"/>
    </source>
</evidence>
<reference evidence="5" key="1">
    <citation type="submission" date="2018-06" db="EMBL/GenBank/DDBJ databases">
        <authorList>
            <person name="Zhirakovskaya E."/>
        </authorList>
    </citation>
    <scope>NUCLEOTIDE SEQUENCE</scope>
</reference>
<dbReference type="GO" id="GO:0046872">
    <property type="term" value="F:metal ion binding"/>
    <property type="evidence" value="ECO:0007669"/>
    <property type="project" value="UniProtKB-KW"/>
</dbReference>
<dbReference type="InterPro" id="IPR009056">
    <property type="entry name" value="Cyt_c-like_dom"/>
</dbReference>
<evidence type="ECO:0000313" key="5">
    <source>
        <dbReference type="EMBL" id="VAW70306.1"/>
    </source>
</evidence>
<name>A0A3B0YPB7_9ZZZZ</name>
<accession>A0A3B0YPB7</accession>
<dbReference type="Pfam" id="PF09086">
    <property type="entry name" value="DUF1924"/>
    <property type="match status" value="1"/>
</dbReference>
<dbReference type="GO" id="GO:0009055">
    <property type="term" value="F:electron transfer activity"/>
    <property type="evidence" value="ECO:0007669"/>
    <property type="project" value="InterPro"/>
</dbReference>
<sequence>MNKHTFILLLLGGITPAHASAENSTPAYQLLENYASQGVHHASAEQGRIFWQKKFIVKGKASGSAFPERSCTDCHTANLKQSGKHIKTGKAIKPMSPALNPKRLTDIKKIKKWFKRNCKWTLGRECTAQEKTDVLAYFENS</sequence>
<dbReference type="AlphaFoldDB" id="A0A3B0YPB7"/>
<keyword evidence="3" id="KW-0408">Iron</keyword>
<organism evidence="5">
    <name type="scientific">hydrothermal vent metagenome</name>
    <dbReference type="NCBI Taxonomy" id="652676"/>
    <lineage>
        <taxon>unclassified sequences</taxon>
        <taxon>metagenomes</taxon>
        <taxon>ecological metagenomes</taxon>
    </lineage>
</organism>
<keyword evidence="2" id="KW-0479">Metal-binding</keyword>
<proteinExistence type="predicted"/>
<dbReference type="InterPro" id="IPR015170">
    <property type="entry name" value="DUF1924_SHP"/>
</dbReference>
<feature type="domain" description="Cytochrome c" evidence="4">
    <location>
        <begin position="42"/>
        <end position="141"/>
    </location>
</feature>
<evidence type="ECO:0000256" key="3">
    <source>
        <dbReference type="ARBA" id="ARBA00023004"/>
    </source>
</evidence>
<evidence type="ECO:0000259" key="4">
    <source>
        <dbReference type="PROSITE" id="PS51007"/>
    </source>
</evidence>
<dbReference type="SUPFAM" id="SSF46626">
    <property type="entry name" value="Cytochrome c"/>
    <property type="match status" value="1"/>
</dbReference>
<dbReference type="EMBL" id="UOFI01000191">
    <property type="protein sequence ID" value="VAW70306.1"/>
    <property type="molecule type" value="Genomic_DNA"/>
</dbReference>